<dbReference type="AlphaFoldDB" id="A0A3E0IRG7"/>
<organism evidence="2 3">
    <name type="scientific">Staphylococcus felis</name>
    <dbReference type="NCBI Taxonomy" id="46127"/>
    <lineage>
        <taxon>Bacteria</taxon>
        <taxon>Bacillati</taxon>
        <taxon>Bacillota</taxon>
        <taxon>Bacilli</taxon>
        <taxon>Bacillales</taxon>
        <taxon>Staphylococcaceae</taxon>
        <taxon>Staphylococcus</taxon>
    </lineage>
</organism>
<evidence type="ECO:0000256" key="1">
    <source>
        <dbReference type="SAM" id="Phobius"/>
    </source>
</evidence>
<evidence type="ECO:0000313" key="3">
    <source>
        <dbReference type="Proteomes" id="UP000256562"/>
    </source>
</evidence>
<dbReference type="RefSeq" id="WP_116093870.1">
    <property type="nucleotide sequence ID" value="NZ_QKXQ01000131.1"/>
</dbReference>
<gene>
    <name evidence="2" type="ORF">DOS83_03130</name>
</gene>
<comment type="caution">
    <text evidence="2">The sequence shown here is derived from an EMBL/GenBank/DDBJ whole genome shotgun (WGS) entry which is preliminary data.</text>
</comment>
<dbReference type="EMBL" id="QKXQ01000131">
    <property type="protein sequence ID" value="REH98799.1"/>
    <property type="molecule type" value="Genomic_DNA"/>
</dbReference>
<sequence>MINIISAIGSIGTFIMALFYFISVSVQLYQMKMSFLPALGFNQILMIRDGNHLTLKNATNDVKNELGDDFLKLYNLGAGAAKEIIVEIYLNGGQLLQRKYISILPSKESYLLPINQDVFNELERTIENNGYESDLQIKIMYKHNVSRKTKETVLNSQIDIFNRYNQKSIYELQFIQAEQDIKNKTTKEIQK</sequence>
<keyword evidence="1" id="KW-0472">Membrane</keyword>
<evidence type="ECO:0000313" key="2">
    <source>
        <dbReference type="EMBL" id="REH98799.1"/>
    </source>
</evidence>
<keyword evidence="1" id="KW-0812">Transmembrane</keyword>
<accession>A0A3E0IRG7</accession>
<proteinExistence type="predicted"/>
<protein>
    <submittedName>
        <fullName evidence="2">Uncharacterized protein</fullName>
    </submittedName>
</protein>
<reference evidence="2 3" key="1">
    <citation type="journal article" date="2018" name="Vet. Microbiol.">
        <title>Characterisation of Staphylococcus felis isolated from cats using whole genome sequencing.</title>
        <authorList>
            <person name="Worthing K."/>
            <person name="Pang S."/>
            <person name="Trott D.J."/>
            <person name="Abraham S."/>
            <person name="Coombs G.W."/>
            <person name="Jordan D."/>
            <person name="McIntyre L."/>
            <person name="Davies M.R."/>
            <person name="Norris J."/>
        </authorList>
    </citation>
    <scope>NUCLEOTIDE SEQUENCE [LARGE SCALE GENOMIC DNA]</scope>
    <source>
        <strain evidence="2 3">F9</strain>
    </source>
</reference>
<feature type="transmembrane region" description="Helical" evidence="1">
    <location>
        <begin position="6"/>
        <end position="29"/>
    </location>
</feature>
<keyword evidence="1" id="KW-1133">Transmembrane helix</keyword>
<dbReference type="Proteomes" id="UP000256562">
    <property type="component" value="Unassembled WGS sequence"/>
</dbReference>
<dbReference type="OrthoDB" id="2200285at2"/>
<name>A0A3E0IRG7_9STAP</name>